<feature type="domain" description="RING-type" evidence="3">
    <location>
        <begin position="105"/>
        <end position="147"/>
    </location>
</feature>
<evidence type="ECO:0000256" key="1">
    <source>
        <dbReference type="PROSITE-ProRule" id="PRU00175"/>
    </source>
</evidence>
<evidence type="ECO:0000313" key="4">
    <source>
        <dbReference type="EMBL" id="KIY71444.1"/>
    </source>
</evidence>
<dbReference type="PROSITE" id="PS50089">
    <property type="entry name" value="ZF_RING_2"/>
    <property type="match status" value="1"/>
</dbReference>
<evidence type="ECO:0000313" key="5">
    <source>
        <dbReference type="Proteomes" id="UP000054007"/>
    </source>
</evidence>
<dbReference type="Proteomes" id="UP000054007">
    <property type="component" value="Unassembled WGS sequence"/>
</dbReference>
<dbReference type="GO" id="GO:0008270">
    <property type="term" value="F:zinc ion binding"/>
    <property type="evidence" value="ECO:0007669"/>
    <property type="project" value="UniProtKB-KW"/>
</dbReference>
<proteinExistence type="predicted"/>
<evidence type="ECO:0000256" key="2">
    <source>
        <dbReference type="SAM" id="MobiDB-lite"/>
    </source>
</evidence>
<dbReference type="OrthoDB" id="6270329at2759"/>
<feature type="compositionally biased region" description="Acidic residues" evidence="2">
    <location>
        <begin position="193"/>
        <end position="206"/>
    </location>
</feature>
<keyword evidence="5" id="KW-1185">Reference proteome</keyword>
<protein>
    <recommendedName>
        <fullName evidence="3">RING-type domain-containing protein</fullName>
    </recommendedName>
</protein>
<keyword evidence="1" id="KW-0863">Zinc-finger</keyword>
<keyword evidence="1" id="KW-0862">Zinc</keyword>
<organism evidence="4 5">
    <name type="scientific">Cylindrobasidium torrendii FP15055 ss-10</name>
    <dbReference type="NCBI Taxonomy" id="1314674"/>
    <lineage>
        <taxon>Eukaryota</taxon>
        <taxon>Fungi</taxon>
        <taxon>Dikarya</taxon>
        <taxon>Basidiomycota</taxon>
        <taxon>Agaricomycotina</taxon>
        <taxon>Agaricomycetes</taxon>
        <taxon>Agaricomycetidae</taxon>
        <taxon>Agaricales</taxon>
        <taxon>Marasmiineae</taxon>
        <taxon>Physalacriaceae</taxon>
        <taxon>Cylindrobasidium</taxon>
    </lineage>
</organism>
<dbReference type="EMBL" id="KN880454">
    <property type="protein sequence ID" value="KIY71444.1"/>
    <property type="molecule type" value="Genomic_DNA"/>
</dbReference>
<dbReference type="STRING" id="1314674.A0A0D7BMQ2"/>
<keyword evidence="1" id="KW-0479">Metal-binding</keyword>
<accession>A0A0D7BMQ2</accession>
<sequence>MYNNTGPYPTIQMQTDNNERYDPYNIRQCEDDIEEEQDAYRLNLGAETPRSIMSDDLSFQDAPMSRAGIAANTGVPTRKRSWRSLSFVRKSPTLRHSKNCQELDCGICFEPAAIPCRALCCGKLFCLEHLTDWLHGSSSDGRCPSCKSPCSLELVSNAAISSGTRRAPPSPPPTRASHRSSPSIDSTASDTSSESEVDGTTSDDEAMQTWSVETRDPADLSEDALSRIMGKVLSIVALMVFFHAILPQQ</sequence>
<evidence type="ECO:0000259" key="3">
    <source>
        <dbReference type="PROSITE" id="PS50089"/>
    </source>
</evidence>
<dbReference type="InterPro" id="IPR001841">
    <property type="entry name" value="Znf_RING"/>
</dbReference>
<dbReference type="InterPro" id="IPR013083">
    <property type="entry name" value="Znf_RING/FYVE/PHD"/>
</dbReference>
<dbReference type="SUPFAM" id="SSF57850">
    <property type="entry name" value="RING/U-box"/>
    <property type="match status" value="1"/>
</dbReference>
<feature type="compositionally biased region" description="Low complexity" evidence="2">
    <location>
        <begin position="179"/>
        <end position="192"/>
    </location>
</feature>
<dbReference type="Gene3D" id="3.30.40.10">
    <property type="entry name" value="Zinc/RING finger domain, C3HC4 (zinc finger)"/>
    <property type="match status" value="1"/>
</dbReference>
<feature type="region of interest" description="Disordered" evidence="2">
    <location>
        <begin position="161"/>
        <end position="215"/>
    </location>
</feature>
<dbReference type="AlphaFoldDB" id="A0A0D7BMQ2"/>
<reference evidence="4 5" key="1">
    <citation type="journal article" date="2015" name="Fungal Genet. Biol.">
        <title>Evolution of novel wood decay mechanisms in Agaricales revealed by the genome sequences of Fistulina hepatica and Cylindrobasidium torrendii.</title>
        <authorList>
            <person name="Floudas D."/>
            <person name="Held B.W."/>
            <person name="Riley R."/>
            <person name="Nagy L.G."/>
            <person name="Koehler G."/>
            <person name="Ransdell A.S."/>
            <person name="Younus H."/>
            <person name="Chow J."/>
            <person name="Chiniquy J."/>
            <person name="Lipzen A."/>
            <person name="Tritt A."/>
            <person name="Sun H."/>
            <person name="Haridas S."/>
            <person name="LaButti K."/>
            <person name="Ohm R.A."/>
            <person name="Kues U."/>
            <person name="Blanchette R.A."/>
            <person name="Grigoriev I.V."/>
            <person name="Minto R.E."/>
            <person name="Hibbett D.S."/>
        </authorList>
    </citation>
    <scope>NUCLEOTIDE SEQUENCE [LARGE SCALE GENOMIC DNA]</scope>
    <source>
        <strain evidence="4 5">FP15055 ss-10</strain>
    </source>
</reference>
<gene>
    <name evidence="4" type="ORF">CYLTODRAFT_418833</name>
</gene>
<name>A0A0D7BMQ2_9AGAR</name>